<protein>
    <submittedName>
        <fullName evidence="1">ICEA family protein</fullName>
    </submittedName>
</protein>
<evidence type="ECO:0000313" key="2">
    <source>
        <dbReference type="Proteomes" id="UP000017127"/>
    </source>
</evidence>
<name>U7QLI4_9CYAN</name>
<gene>
    <name evidence="1" type="ORF">M595_2039</name>
</gene>
<dbReference type="OrthoDB" id="517669at2"/>
<organism evidence="1 2">
    <name type="scientific">Lyngbya aestuarii BL J</name>
    <dbReference type="NCBI Taxonomy" id="1348334"/>
    <lineage>
        <taxon>Bacteria</taxon>
        <taxon>Bacillati</taxon>
        <taxon>Cyanobacteriota</taxon>
        <taxon>Cyanophyceae</taxon>
        <taxon>Oscillatoriophycideae</taxon>
        <taxon>Oscillatoriales</taxon>
        <taxon>Microcoleaceae</taxon>
        <taxon>Lyngbya</taxon>
    </lineage>
</organism>
<dbReference type="AlphaFoldDB" id="U7QLI4"/>
<evidence type="ECO:0000313" key="1">
    <source>
        <dbReference type="EMBL" id="ERT07945.1"/>
    </source>
</evidence>
<proteinExistence type="predicted"/>
<dbReference type="Proteomes" id="UP000017127">
    <property type="component" value="Unassembled WGS sequence"/>
</dbReference>
<reference evidence="1 2" key="1">
    <citation type="journal article" date="2013" name="Front. Microbiol.">
        <title>Comparative genomic analyses of the cyanobacterium, Lyngbya aestuarii BL J, a powerful hydrogen producer.</title>
        <authorList>
            <person name="Kothari A."/>
            <person name="Vaughn M."/>
            <person name="Garcia-Pichel F."/>
        </authorList>
    </citation>
    <scope>NUCLEOTIDE SEQUENCE [LARGE SCALE GENOMIC DNA]</scope>
    <source>
        <strain evidence="1 2">BL J</strain>
    </source>
</reference>
<comment type="caution">
    <text evidence="1">The sequence shown here is derived from an EMBL/GenBank/DDBJ whole genome shotgun (WGS) entry which is preliminary data.</text>
</comment>
<dbReference type="RefSeq" id="WP_023065902.1">
    <property type="nucleotide sequence ID" value="NZ_AUZM01000016.1"/>
</dbReference>
<accession>U7QLI4</accession>
<dbReference type="EMBL" id="AUZM01000016">
    <property type="protein sequence ID" value="ERT07945.1"/>
    <property type="molecule type" value="Genomic_DNA"/>
</dbReference>
<keyword evidence="2" id="KW-1185">Reference proteome</keyword>
<sequence>MNKIRIHQSRSHRKASERYKDVTFYYEDGTVWEGSIPIEYRRTGTNLYEEKEIQEYLKKAYDYCQPSKRQEWLAEQEKFWASKRKEETWQLFEQLKTFKWTCVSCVYNNPNWARRNQDLKEMGYTIATDTNRFCEQCGKRRTFLILVPLPRGGLSGYEIWSQALREKIVKVLGSYDAYEGKRVKSESLLPDHKFPEIRWNLETKRNSIEHLTDEEIRRDFQLLSNQRNLQKREVCRSCYQTNIRGYPFGIKFYSQGNEQWSEEIPKTGKEAEQGCLGCGWYDLEAWRQAVNQKLKEFSE</sequence>